<dbReference type="PROSITE" id="PS50110">
    <property type="entry name" value="RESPONSE_REGULATORY"/>
    <property type="match status" value="1"/>
</dbReference>
<dbReference type="CDD" id="cd17569">
    <property type="entry name" value="REC_HupR-like"/>
    <property type="match status" value="1"/>
</dbReference>
<dbReference type="SUPFAM" id="SSF52172">
    <property type="entry name" value="CheY-like"/>
    <property type="match status" value="1"/>
</dbReference>
<keyword evidence="1" id="KW-0597">Phosphoprotein</keyword>
<dbReference type="Pfam" id="PF00072">
    <property type="entry name" value="Response_reg"/>
    <property type="match status" value="1"/>
</dbReference>
<dbReference type="SMART" id="SM00448">
    <property type="entry name" value="REC"/>
    <property type="match status" value="1"/>
</dbReference>
<dbReference type="InterPro" id="IPR001789">
    <property type="entry name" value="Sig_transdc_resp-reg_receiver"/>
</dbReference>
<dbReference type="Gene3D" id="3.40.50.2300">
    <property type="match status" value="1"/>
</dbReference>
<organism evidence="3 4">
    <name type="scientific">Humidesulfovibrio mexicanus</name>
    <dbReference type="NCBI Taxonomy" id="147047"/>
    <lineage>
        <taxon>Bacteria</taxon>
        <taxon>Pseudomonadati</taxon>
        <taxon>Thermodesulfobacteriota</taxon>
        <taxon>Desulfovibrionia</taxon>
        <taxon>Desulfovibrionales</taxon>
        <taxon>Desulfovibrionaceae</taxon>
        <taxon>Humidesulfovibrio</taxon>
    </lineage>
</organism>
<sequence length="383" mass="42105">MNRKVLLVDDDVNLLESFRRQLRKKAELACAEGAKAGIEAAARQGPFAVVISDYNMPGMNGVDMLRVIRHGSPDTVRVLLTGHADLEIAIQAVNEGNIFRLLTKPCPPETMERVLDDAFRHFDLVTAERELLEKTLTGSVSVLCDLISLVKPDVFGRVSRILPYLRGVSRRLDDPRPWETETAAMLSVVGFITLPDSLINKVEKGRPLDDAELAQFLGHPAFGARLVGKIPRMDGVAAIVAYQEKHFEGGGGPKDEVKGERIPLGARILKAVVDFDILLANGMQKTDAITKLDRRKGVYDPAVVAALAEVIREHARYTLKKVHLHALAPGMILAEDLHGQRGAETILLMAKGREFNDTVIEFLLDNSRSIKINQPVAVIEPLG</sequence>
<dbReference type="RefSeq" id="WP_089274400.1">
    <property type="nucleotide sequence ID" value="NZ_FZOC01000004.1"/>
</dbReference>
<dbReference type="PANTHER" id="PTHR45228:SF8">
    <property type="entry name" value="TWO-COMPONENT RESPONSE REGULATOR-RELATED"/>
    <property type="match status" value="1"/>
</dbReference>
<dbReference type="PANTHER" id="PTHR45228">
    <property type="entry name" value="CYCLIC DI-GMP PHOSPHODIESTERASE TM_0186-RELATED"/>
    <property type="match status" value="1"/>
</dbReference>
<dbReference type="InterPro" id="IPR011006">
    <property type="entry name" value="CheY-like_superfamily"/>
</dbReference>
<dbReference type="Proteomes" id="UP000198324">
    <property type="component" value="Unassembled WGS sequence"/>
</dbReference>
<gene>
    <name evidence="3" type="ORF">SAMN04488503_2187</name>
</gene>
<dbReference type="OrthoDB" id="9802066at2"/>
<dbReference type="AlphaFoldDB" id="A0A239AS73"/>
<evidence type="ECO:0000313" key="4">
    <source>
        <dbReference type="Proteomes" id="UP000198324"/>
    </source>
</evidence>
<protein>
    <submittedName>
        <fullName evidence="3">Response regulator c-di-GMP phosphodiesterase, RpfG family, contains REC and HD-GYP domains</fullName>
    </submittedName>
</protein>
<dbReference type="GO" id="GO:0000160">
    <property type="term" value="P:phosphorelay signal transduction system"/>
    <property type="evidence" value="ECO:0007669"/>
    <property type="project" value="InterPro"/>
</dbReference>
<accession>A0A239AS73</accession>
<evidence type="ECO:0000256" key="1">
    <source>
        <dbReference type="PROSITE-ProRule" id="PRU00169"/>
    </source>
</evidence>
<name>A0A239AS73_9BACT</name>
<evidence type="ECO:0000259" key="2">
    <source>
        <dbReference type="PROSITE" id="PS50110"/>
    </source>
</evidence>
<dbReference type="Pfam" id="PF13487">
    <property type="entry name" value="HD_5"/>
    <property type="match status" value="1"/>
</dbReference>
<reference evidence="3 4" key="1">
    <citation type="submission" date="2017-06" db="EMBL/GenBank/DDBJ databases">
        <authorList>
            <person name="Kim H.J."/>
            <person name="Triplett B.A."/>
        </authorList>
    </citation>
    <scope>NUCLEOTIDE SEQUENCE [LARGE SCALE GENOMIC DNA]</scope>
    <source>
        <strain evidence="3 4">DSM 13116</strain>
    </source>
</reference>
<feature type="modified residue" description="4-aspartylphosphate" evidence="1">
    <location>
        <position position="53"/>
    </location>
</feature>
<dbReference type="InterPro" id="IPR052020">
    <property type="entry name" value="Cyclic_di-GMP/3'3'-cGAMP_PDE"/>
</dbReference>
<dbReference type="EMBL" id="FZOC01000004">
    <property type="protein sequence ID" value="SNR98477.1"/>
    <property type="molecule type" value="Genomic_DNA"/>
</dbReference>
<keyword evidence="4" id="KW-1185">Reference proteome</keyword>
<feature type="domain" description="Response regulatory" evidence="2">
    <location>
        <begin position="4"/>
        <end position="119"/>
    </location>
</feature>
<proteinExistence type="predicted"/>
<evidence type="ECO:0000313" key="3">
    <source>
        <dbReference type="EMBL" id="SNR98477.1"/>
    </source>
</evidence>
<dbReference type="Gene3D" id="1.10.3210.10">
    <property type="entry name" value="Hypothetical protein af1432"/>
    <property type="match status" value="1"/>
</dbReference>